<protein>
    <recommendedName>
        <fullName evidence="2">Putative regulatory protein FmdB zinc ribbon domain-containing protein</fullName>
    </recommendedName>
</protein>
<dbReference type="EMBL" id="ARYK01000004">
    <property type="protein sequence ID" value="KCZ92440.1"/>
    <property type="molecule type" value="Genomic_DNA"/>
</dbReference>
<dbReference type="AlphaFoldDB" id="A0A059FP48"/>
<dbReference type="PIRSF" id="PIRSF032131">
    <property type="entry name" value="UCP032131"/>
    <property type="match status" value="1"/>
</dbReference>
<feature type="region of interest" description="Disordered" evidence="1">
    <location>
        <begin position="116"/>
        <end position="149"/>
    </location>
</feature>
<dbReference type="Pfam" id="PF06676">
    <property type="entry name" value="DUF1178"/>
    <property type="match status" value="1"/>
</dbReference>
<dbReference type="Proteomes" id="UP000025171">
    <property type="component" value="Unassembled WGS sequence"/>
</dbReference>
<organism evidence="3 4">
    <name type="scientific">Hyphomonas johnsonii MHS-2</name>
    <dbReference type="NCBI Taxonomy" id="1280950"/>
    <lineage>
        <taxon>Bacteria</taxon>
        <taxon>Pseudomonadati</taxon>
        <taxon>Pseudomonadota</taxon>
        <taxon>Alphaproteobacteria</taxon>
        <taxon>Hyphomonadales</taxon>
        <taxon>Hyphomonadaceae</taxon>
        <taxon>Hyphomonas</taxon>
    </lineage>
</organism>
<gene>
    <name evidence="3" type="ORF">HJO_10404</name>
</gene>
<feature type="domain" description="Putative regulatory protein FmdB zinc ribbon" evidence="2">
    <location>
        <begin position="1"/>
        <end position="49"/>
    </location>
</feature>
<dbReference type="RefSeq" id="WP_035616669.1">
    <property type="nucleotide sequence ID" value="NZ_ARYK01000004.1"/>
</dbReference>
<dbReference type="SMART" id="SM00834">
    <property type="entry name" value="CxxC_CXXC_SSSS"/>
    <property type="match status" value="1"/>
</dbReference>
<name>A0A059FP48_9PROT</name>
<proteinExistence type="predicted"/>
<dbReference type="PATRIC" id="fig|1280950.3.peg.2081"/>
<dbReference type="STRING" id="1280950.HJO_10404"/>
<evidence type="ECO:0000313" key="4">
    <source>
        <dbReference type="Proteomes" id="UP000025171"/>
    </source>
</evidence>
<keyword evidence="4" id="KW-1185">Reference proteome</keyword>
<sequence length="149" mass="16486">MIRYALICGDCEHLFEAWFAGSEAFDRQVKKRLVTCPDCSGANVSKQIMAPSVRSPKQAAARREASQLAEELARKARDHVARNFDYVGDGFADEARAMYYGEKDDRPIWGETTPEESAALAEEGVPAAPLPRAFTPKVPRTPASKRNLN</sequence>
<evidence type="ECO:0000259" key="2">
    <source>
        <dbReference type="SMART" id="SM00834"/>
    </source>
</evidence>
<accession>A0A059FP48</accession>
<dbReference type="OrthoDB" id="9799894at2"/>
<evidence type="ECO:0000256" key="1">
    <source>
        <dbReference type="SAM" id="MobiDB-lite"/>
    </source>
</evidence>
<dbReference type="eggNOG" id="COG5319">
    <property type="taxonomic scope" value="Bacteria"/>
</dbReference>
<evidence type="ECO:0000313" key="3">
    <source>
        <dbReference type="EMBL" id="KCZ92440.1"/>
    </source>
</evidence>
<dbReference type="InterPro" id="IPR009562">
    <property type="entry name" value="DUF1178"/>
</dbReference>
<reference evidence="3 4" key="1">
    <citation type="journal article" date="2014" name="Antonie Van Leeuwenhoek">
        <title>Hyphomonas beringensis sp. nov. and Hyphomonas chukchiensis sp. nov., isolated from surface seawater of the Bering Sea and Chukchi Sea.</title>
        <authorList>
            <person name="Li C."/>
            <person name="Lai Q."/>
            <person name="Li G."/>
            <person name="Dong C."/>
            <person name="Wang J."/>
            <person name="Liao Y."/>
            <person name="Shao Z."/>
        </authorList>
    </citation>
    <scope>NUCLEOTIDE SEQUENCE [LARGE SCALE GENOMIC DNA]</scope>
    <source>
        <strain evidence="3 4">MHS-2</strain>
    </source>
</reference>
<comment type="caution">
    <text evidence="3">The sequence shown here is derived from an EMBL/GenBank/DDBJ whole genome shotgun (WGS) entry which is preliminary data.</text>
</comment>
<dbReference type="InterPro" id="IPR013429">
    <property type="entry name" value="Regulatory_FmdB_Zinc_ribbon"/>
</dbReference>